<evidence type="ECO:0000313" key="3">
    <source>
        <dbReference type="Proteomes" id="UP001583186"/>
    </source>
</evidence>
<feature type="region of interest" description="Disordered" evidence="1">
    <location>
        <begin position="1"/>
        <end position="62"/>
    </location>
</feature>
<feature type="region of interest" description="Disordered" evidence="1">
    <location>
        <begin position="395"/>
        <end position="609"/>
    </location>
</feature>
<feature type="compositionally biased region" description="Basic and acidic residues" evidence="1">
    <location>
        <begin position="527"/>
        <end position="539"/>
    </location>
</feature>
<evidence type="ECO:0000313" key="2">
    <source>
        <dbReference type="EMBL" id="KAL1888975.1"/>
    </source>
</evidence>
<gene>
    <name evidence="2" type="ORF">Sste5346_009243</name>
</gene>
<comment type="caution">
    <text evidence="2">The sequence shown here is derived from an EMBL/GenBank/DDBJ whole genome shotgun (WGS) entry which is preliminary data.</text>
</comment>
<accession>A0ABR3YMA3</accession>
<feature type="compositionally biased region" description="Polar residues" evidence="1">
    <location>
        <begin position="235"/>
        <end position="250"/>
    </location>
</feature>
<name>A0ABR3YMA3_9PEZI</name>
<protein>
    <submittedName>
        <fullName evidence="2">Uncharacterized protein</fullName>
    </submittedName>
</protein>
<dbReference type="Proteomes" id="UP001583186">
    <property type="component" value="Unassembled WGS sequence"/>
</dbReference>
<feature type="compositionally biased region" description="Polar residues" evidence="1">
    <location>
        <begin position="359"/>
        <end position="371"/>
    </location>
</feature>
<feature type="compositionally biased region" description="Low complexity" evidence="1">
    <location>
        <begin position="17"/>
        <end position="29"/>
    </location>
</feature>
<feature type="compositionally biased region" description="Basic residues" evidence="1">
    <location>
        <begin position="490"/>
        <end position="502"/>
    </location>
</feature>
<organism evidence="2 3">
    <name type="scientific">Sporothrix stenoceras</name>
    <dbReference type="NCBI Taxonomy" id="5173"/>
    <lineage>
        <taxon>Eukaryota</taxon>
        <taxon>Fungi</taxon>
        <taxon>Dikarya</taxon>
        <taxon>Ascomycota</taxon>
        <taxon>Pezizomycotina</taxon>
        <taxon>Sordariomycetes</taxon>
        <taxon>Sordariomycetidae</taxon>
        <taxon>Ophiostomatales</taxon>
        <taxon>Ophiostomataceae</taxon>
        <taxon>Sporothrix</taxon>
    </lineage>
</organism>
<reference evidence="2 3" key="1">
    <citation type="journal article" date="2024" name="IMA Fungus">
        <title>IMA Genome - F19 : A genome assembly and annotation guide to empower mycologists, including annotated draft genome sequences of Ceratocystis pirilliformis, Diaporthe australafricana, Fusarium ophioides, Paecilomyces lecythidis, and Sporothrix stenoceras.</title>
        <authorList>
            <person name="Aylward J."/>
            <person name="Wilson A.M."/>
            <person name="Visagie C.M."/>
            <person name="Spraker J."/>
            <person name="Barnes I."/>
            <person name="Buitendag C."/>
            <person name="Ceriani C."/>
            <person name="Del Mar Angel L."/>
            <person name="du Plessis D."/>
            <person name="Fuchs T."/>
            <person name="Gasser K."/>
            <person name="Kramer D."/>
            <person name="Li W."/>
            <person name="Munsamy K."/>
            <person name="Piso A."/>
            <person name="Price J.L."/>
            <person name="Sonnekus B."/>
            <person name="Thomas C."/>
            <person name="van der Nest A."/>
            <person name="van Dijk A."/>
            <person name="van Heerden A."/>
            <person name="van Vuuren N."/>
            <person name="Yilmaz N."/>
            <person name="Duong T.A."/>
            <person name="van der Merwe N.A."/>
            <person name="Wingfield M.J."/>
            <person name="Wingfield B.D."/>
        </authorList>
    </citation>
    <scope>NUCLEOTIDE SEQUENCE [LARGE SCALE GENOMIC DNA]</scope>
    <source>
        <strain evidence="2 3">CMW 5346</strain>
    </source>
</reference>
<keyword evidence="3" id="KW-1185">Reference proteome</keyword>
<feature type="region of interest" description="Disordered" evidence="1">
    <location>
        <begin position="199"/>
        <end position="371"/>
    </location>
</feature>
<evidence type="ECO:0000256" key="1">
    <source>
        <dbReference type="SAM" id="MobiDB-lite"/>
    </source>
</evidence>
<feature type="compositionally biased region" description="Low complexity" evidence="1">
    <location>
        <begin position="251"/>
        <end position="272"/>
    </location>
</feature>
<feature type="compositionally biased region" description="Basic residues" evidence="1">
    <location>
        <begin position="409"/>
        <end position="423"/>
    </location>
</feature>
<sequence length="694" mass="75328">MASKHEVFDSDDDGDDLSPLSSPLASPKLSPLPLPPIETETETTTTKSTNLAHATSTSTDPSFFRDVYEEQQRAIGVQLAPFPPGFDDSHHDILAERSAVERSSRDPWEVPSSPIEVAGQQLRSYLKRKREEGQANRQNAAVVVQLEDLCNDNAPAQAKKQRTDANIGGVAALETISIPLEPFTPSRLHQYPRMLSSSINEEPLPRQSISLDESLEAAPPFQQPPYEEILPPNEDVTQSTIAFTTPSVYASSGRRALGSSNNNSNSAQKQLKISSNNMDIVKEEEVVMVAQDSTPTRRTRNAADMAQILSSPDIIAEPTSRESPRHQSPLPEEDEDPEEDEEGGVEWGSHRSREEMSTAEATRPQSAQWRSSIVDELSTSIDVPVQSEAVQEVYEPDASCDLLKEKRPSKPKKKSPKKQKKKAVFIAASDDEDEDIIVSAAPPVQSESDFSDVPVKSKPTAAKGKRGPKKKTAQEVLSVELSSETTLPTKAKRGRGRPKRQKTPPQVIDSDDEEVVLVQGAVEDDIEIKIEPSETKTDEYTAAPDSDADSEAEPDLPTPDKTKGKKGNKASAKDTEAGRGRKSTKVDAANAVPSQEAVEEKTVFSNTSGNASAASSFKVVAEDKQVAQKTAVVAKKEKPAPILEDSKPALSTTGPGRALLNTGLVATASQGKIPYRVGLSKKFRIAPLLKMIRK</sequence>
<dbReference type="EMBL" id="JAWCUI010000082">
    <property type="protein sequence ID" value="KAL1888975.1"/>
    <property type="molecule type" value="Genomic_DNA"/>
</dbReference>
<feature type="compositionally biased region" description="Polar residues" evidence="1">
    <location>
        <begin position="47"/>
        <end position="61"/>
    </location>
</feature>
<proteinExistence type="predicted"/>
<feature type="compositionally biased region" description="Acidic residues" evidence="1">
    <location>
        <begin position="331"/>
        <end position="344"/>
    </location>
</feature>